<feature type="chain" id="PRO_5002509539" evidence="1">
    <location>
        <begin position="19"/>
        <end position="599"/>
    </location>
</feature>
<evidence type="ECO:0000313" key="3">
    <source>
        <dbReference type="Proteomes" id="UP000034883"/>
    </source>
</evidence>
<keyword evidence="1" id="KW-0732">Signal</keyword>
<sequence>MRLVVVVAVLALACVARAQPRLEVVETIGATGDVHDVAVMPDGRVLAATSGGLVVIEGGRVARTITSADGLPGTRLRALDVIDGAIWAASIEGVAELDGALSVTRTIAIARARRVVRAHGALWIATYGDGLFRVRDGAPEPVTLGSDPAYARQTDALARPDGLWIATAGRGVVRLDANGVIRGRIRQAQGLSHDLVWDLEPDGDDVLVATLAGVSRVTADGAITARADETRAAQRLAVRDVRTIRRAGARTIVASWGGGVAELDGSRARPVRGASTRARAVVAQGDLTWIADDAGLTRVERGVAQRVLGGGLPSADLTALARFEGAIWIGTFDRGLARMDASGRIEPVRVAIDRWRVDPRINDLAVTRGAEGARLWIATDRGLFVHDGRRFVPIDDPEGPGDGHVTALHVDRHGALWAATSRVLARRDGDRWQRWSGDDAMPIAQLHAVTTDARGTVWVGSLHGLLRFDPSTGRFARESVATGALPVDWVTAVAPWRGGLLAGTYHGGLVTHTSGRFVIEREGATLPCGWINPHAIETRGERAWVGTLEGGLLVGAPGAWSRIGRDEGMPGDDVTDVLAIDEHEAWIATRAGLARVRVE</sequence>
<protein>
    <submittedName>
        <fullName evidence="2">Uncharacterized protein</fullName>
    </submittedName>
</protein>
<reference evidence="2 3" key="1">
    <citation type="submission" date="2015-03" db="EMBL/GenBank/DDBJ databases">
        <title>Genome assembly of Sandaracinus amylolyticus DSM 53668.</title>
        <authorList>
            <person name="Sharma G."/>
            <person name="Subramanian S."/>
        </authorList>
    </citation>
    <scope>NUCLEOTIDE SEQUENCE [LARGE SCALE GENOMIC DNA]</scope>
    <source>
        <strain evidence="2 3">DSM 53668</strain>
    </source>
</reference>
<gene>
    <name evidence="2" type="ORF">DB32_006223</name>
</gene>
<keyword evidence="3" id="KW-1185">Reference proteome</keyword>
<dbReference type="STRING" id="927083.DB32_006223"/>
<evidence type="ECO:0000256" key="1">
    <source>
        <dbReference type="SAM" id="SignalP"/>
    </source>
</evidence>
<dbReference type="AlphaFoldDB" id="A0A0F6SGP9"/>
<proteinExistence type="predicted"/>
<evidence type="ECO:0000313" key="2">
    <source>
        <dbReference type="EMBL" id="AKF09074.1"/>
    </source>
</evidence>
<dbReference type="EMBL" id="CP011125">
    <property type="protein sequence ID" value="AKF09074.1"/>
    <property type="molecule type" value="Genomic_DNA"/>
</dbReference>
<dbReference type="Gene3D" id="2.130.10.10">
    <property type="entry name" value="YVTN repeat-like/Quinoprotein amine dehydrogenase"/>
    <property type="match status" value="3"/>
</dbReference>
<feature type="signal peptide" evidence="1">
    <location>
        <begin position="1"/>
        <end position="18"/>
    </location>
</feature>
<dbReference type="SUPFAM" id="SSF63829">
    <property type="entry name" value="Calcium-dependent phosphotriesterase"/>
    <property type="match status" value="2"/>
</dbReference>
<dbReference type="InterPro" id="IPR015943">
    <property type="entry name" value="WD40/YVTN_repeat-like_dom_sf"/>
</dbReference>
<dbReference type="OrthoDB" id="9797097at2"/>
<dbReference type="KEGG" id="samy:DB32_006223"/>
<accession>A0A0F6SGP9</accession>
<dbReference type="Proteomes" id="UP000034883">
    <property type="component" value="Chromosome"/>
</dbReference>
<name>A0A0F6SGP9_9BACT</name>
<organism evidence="2 3">
    <name type="scientific">Sandaracinus amylolyticus</name>
    <dbReference type="NCBI Taxonomy" id="927083"/>
    <lineage>
        <taxon>Bacteria</taxon>
        <taxon>Pseudomonadati</taxon>
        <taxon>Myxococcota</taxon>
        <taxon>Polyangia</taxon>
        <taxon>Polyangiales</taxon>
        <taxon>Sandaracinaceae</taxon>
        <taxon>Sandaracinus</taxon>
    </lineage>
</organism>
<dbReference type="RefSeq" id="WP_053236161.1">
    <property type="nucleotide sequence ID" value="NZ_CP011125.1"/>
</dbReference>